<dbReference type="InterPro" id="IPR003346">
    <property type="entry name" value="Transposase_20"/>
</dbReference>
<dbReference type="GO" id="GO:0006313">
    <property type="term" value="P:DNA transposition"/>
    <property type="evidence" value="ECO:0007669"/>
    <property type="project" value="InterPro"/>
</dbReference>
<dbReference type="AlphaFoldDB" id="A0A1H3QAG6"/>
<dbReference type="InterPro" id="IPR047650">
    <property type="entry name" value="Transpos_IS110"/>
</dbReference>
<protein>
    <submittedName>
        <fullName evidence="3">Transposase</fullName>
    </submittedName>
</protein>
<sequence>MNYVGIDVASKELSVVFGVNGKHRKAQSFENKAEDYKRLISSIQKLAGETIVCMEATGVHHFDLAVALSRAERIKVMVINPKAAHNFAKALNQRSKTDSIDADVLTSYAERMEFVPWVRPCEEALSLRALARRISAIGKIKAQLKNQLYSLTATEETPDIVIAQTKTLIETLEQQINSFRSSALEIINQNDEIQKKYTLIVSVKGIADASAVQLLGELLSLPAKLSVKQWVAYAGLDPRQFESGTSVSKRARISKAGNRYIRQALYMPALVACRSEPNVVAYYAHLQNKRGLKKIQAICAVMRKLLHAIYGMLHNNMPFDGDKFFKIKGANM</sequence>
<dbReference type="InterPro" id="IPR002525">
    <property type="entry name" value="Transp_IS110-like_N"/>
</dbReference>
<dbReference type="NCBIfam" id="NF033542">
    <property type="entry name" value="transpos_IS110"/>
    <property type="match status" value="1"/>
</dbReference>
<evidence type="ECO:0000313" key="3">
    <source>
        <dbReference type="EMBL" id="SDZ10554.1"/>
    </source>
</evidence>
<evidence type="ECO:0000313" key="4">
    <source>
        <dbReference type="Proteomes" id="UP000198640"/>
    </source>
</evidence>
<gene>
    <name evidence="3" type="ORF">SAMN05421881_11461</name>
</gene>
<proteinExistence type="predicted"/>
<evidence type="ECO:0000259" key="1">
    <source>
        <dbReference type="Pfam" id="PF01548"/>
    </source>
</evidence>
<dbReference type="PANTHER" id="PTHR33055:SF3">
    <property type="entry name" value="PUTATIVE TRANSPOSASE FOR IS117-RELATED"/>
    <property type="match status" value="1"/>
</dbReference>
<dbReference type="GO" id="GO:0004803">
    <property type="term" value="F:transposase activity"/>
    <property type="evidence" value="ECO:0007669"/>
    <property type="project" value="InterPro"/>
</dbReference>
<dbReference type="PANTHER" id="PTHR33055">
    <property type="entry name" value="TRANSPOSASE FOR INSERTION SEQUENCE ELEMENT IS1111A"/>
    <property type="match status" value="1"/>
</dbReference>
<feature type="domain" description="Transposase IS110-like N-terminal" evidence="1">
    <location>
        <begin position="4"/>
        <end position="150"/>
    </location>
</feature>
<dbReference type="RefSeq" id="WP_090415958.1">
    <property type="nucleotide sequence ID" value="NZ_FNOY01000146.1"/>
</dbReference>
<dbReference type="Proteomes" id="UP000198640">
    <property type="component" value="Unassembled WGS sequence"/>
</dbReference>
<dbReference type="Pfam" id="PF02371">
    <property type="entry name" value="Transposase_20"/>
    <property type="match status" value="1"/>
</dbReference>
<reference evidence="3 4" key="1">
    <citation type="submission" date="2016-10" db="EMBL/GenBank/DDBJ databases">
        <authorList>
            <person name="de Groot N.N."/>
        </authorList>
    </citation>
    <scope>NUCLEOTIDE SEQUENCE [LARGE SCALE GENOMIC DNA]</scope>
    <source>
        <strain evidence="3 4">Nm1</strain>
    </source>
</reference>
<dbReference type="Pfam" id="PF01548">
    <property type="entry name" value="DEDD_Tnp_IS110"/>
    <property type="match status" value="1"/>
</dbReference>
<dbReference type="OrthoDB" id="9795150at2"/>
<organism evidence="3 4">
    <name type="scientific">Nitrosomonas halophila</name>
    <dbReference type="NCBI Taxonomy" id="44576"/>
    <lineage>
        <taxon>Bacteria</taxon>
        <taxon>Pseudomonadati</taxon>
        <taxon>Pseudomonadota</taxon>
        <taxon>Betaproteobacteria</taxon>
        <taxon>Nitrosomonadales</taxon>
        <taxon>Nitrosomonadaceae</taxon>
        <taxon>Nitrosomonas</taxon>
    </lineage>
</organism>
<evidence type="ECO:0000259" key="2">
    <source>
        <dbReference type="Pfam" id="PF02371"/>
    </source>
</evidence>
<name>A0A1H3QAG6_9PROT</name>
<accession>A0A1H3QAG6</accession>
<keyword evidence="4" id="KW-1185">Reference proteome</keyword>
<feature type="domain" description="Transposase IS116/IS110/IS902 C-terminal" evidence="2">
    <location>
        <begin position="199"/>
        <end position="283"/>
    </location>
</feature>
<dbReference type="GO" id="GO:0003677">
    <property type="term" value="F:DNA binding"/>
    <property type="evidence" value="ECO:0007669"/>
    <property type="project" value="InterPro"/>
</dbReference>
<dbReference type="EMBL" id="FNOY01000146">
    <property type="protein sequence ID" value="SDZ10554.1"/>
    <property type="molecule type" value="Genomic_DNA"/>
</dbReference>